<dbReference type="EMBL" id="JAZEWV010000001">
    <property type="protein sequence ID" value="MEE4540640.1"/>
    <property type="molecule type" value="Genomic_DNA"/>
</dbReference>
<comment type="caution">
    <text evidence="2">The sequence shown here is derived from an EMBL/GenBank/DDBJ whole genome shotgun (WGS) entry which is preliminary data.</text>
</comment>
<name>A0ABU7P4B0_9ACTN</name>
<organism evidence="2 3">
    <name type="scientific">Actinacidiphila polyblastidii</name>
    <dbReference type="NCBI Taxonomy" id="3110430"/>
    <lineage>
        <taxon>Bacteria</taxon>
        <taxon>Bacillati</taxon>
        <taxon>Actinomycetota</taxon>
        <taxon>Actinomycetes</taxon>
        <taxon>Kitasatosporales</taxon>
        <taxon>Streptomycetaceae</taxon>
        <taxon>Actinacidiphila</taxon>
    </lineage>
</organism>
<keyword evidence="3" id="KW-1185">Reference proteome</keyword>
<accession>A0ABU7P4B0</accession>
<gene>
    <name evidence="2" type="ORF">V2S66_01500</name>
</gene>
<protein>
    <submittedName>
        <fullName evidence="2">MAE_28990/MAE_18760 family HEPN-like nuclease</fullName>
    </submittedName>
</protein>
<dbReference type="Proteomes" id="UP001344658">
    <property type="component" value="Unassembled WGS sequence"/>
</dbReference>
<proteinExistence type="predicted"/>
<reference evidence="2 3" key="1">
    <citation type="submission" date="2023-12" db="EMBL/GenBank/DDBJ databases">
        <title>Streptomyces sp. V4-01.</title>
        <authorList>
            <person name="Somphong A."/>
            <person name="Phongsopitanun W."/>
        </authorList>
    </citation>
    <scope>NUCLEOTIDE SEQUENCE [LARGE SCALE GENOMIC DNA]</scope>
    <source>
        <strain evidence="2 3">V4-01</strain>
    </source>
</reference>
<evidence type="ECO:0000313" key="2">
    <source>
        <dbReference type="EMBL" id="MEE4540640.1"/>
    </source>
</evidence>
<feature type="domain" description="MAE-28990/MAE-18760-like HEPN" evidence="1">
    <location>
        <begin position="6"/>
        <end position="236"/>
    </location>
</feature>
<dbReference type="InterPro" id="IPR040788">
    <property type="entry name" value="HEPN_MAE_28990"/>
</dbReference>
<sequence>MSTADLFPFFEERFSEVDSYVDFLEKLEEATQNGIPRLAVSEYRITAKQQRILYSSVYLQLYNLVEATMARCVSELTEATSSAGVWQPHQLNDHLLQEWVRSSARTHADMSAPSRLKYALEMSTHIVQQLPVKPFVIDVGGGGNWDDEVIYKMAERLGCPLSLSVTTQASVKRKRRDGLGPLQLVKSRRNGLAHGSISFVDCADGVVVRELREMSQCVEAYLREVITCFRDYIDSHNFLRPDSRPSGDTA</sequence>
<evidence type="ECO:0000259" key="1">
    <source>
        <dbReference type="Pfam" id="PF18737"/>
    </source>
</evidence>
<dbReference type="RefSeq" id="WP_330792510.1">
    <property type="nucleotide sequence ID" value="NZ_JAZEWV010000001.1"/>
</dbReference>
<evidence type="ECO:0000313" key="3">
    <source>
        <dbReference type="Proteomes" id="UP001344658"/>
    </source>
</evidence>
<dbReference type="Pfam" id="PF18737">
    <property type="entry name" value="HEPN_MAE_28990"/>
    <property type="match status" value="1"/>
</dbReference>